<keyword evidence="3" id="KW-1185">Reference proteome</keyword>
<comment type="caution">
    <text evidence="2">The sequence shown here is derived from an EMBL/GenBank/DDBJ whole genome shotgun (WGS) entry which is preliminary data.</text>
</comment>
<dbReference type="Proteomes" id="UP001157125">
    <property type="component" value="Unassembled WGS sequence"/>
</dbReference>
<evidence type="ECO:0000313" key="2">
    <source>
        <dbReference type="EMBL" id="GMA36309.1"/>
    </source>
</evidence>
<protein>
    <recommendedName>
        <fullName evidence="4">DUF3054 domain-containing protein</fullName>
    </recommendedName>
</protein>
<keyword evidence="1" id="KW-1133">Transmembrane helix</keyword>
<name>A0ABQ6IEK8_9MICO</name>
<gene>
    <name evidence="2" type="ORF">GCM10025876_25130</name>
</gene>
<keyword evidence="1" id="KW-0812">Transmembrane</keyword>
<evidence type="ECO:0008006" key="4">
    <source>
        <dbReference type="Google" id="ProtNLM"/>
    </source>
</evidence>
<dbReference type="EMBL" id="BSUN01000001">
    <property type="protein sequence ID" value="GMA36309.1"/>
    <property type="molecule type" value="Genomic_DNA"/>
</dbReference>
<feature type="transmembrane region" description="Helical" evidence="1">
    <location>
        <begin position="71"/>
        <end position="90"/>
    </location>
</feature>
<dbReference type="RefSeq" id="WP_284328492.1">
    <property type="nucleotide sequence ID" value="NZ_BSUN01000001.1"/>
</dbReference>
<sequence>MNIRQAALGAAGIDVAAIGVFAAIGRASHDEGILGENGLGYLTTVWPFLVGAGIGWLLVRGWTRPCSWRPTGLVVWASTLVGGMLLRAVTGQGVQVSFVIVAGLFLALFLVGWRVISGAVARRRGLKG</sequence>
<proteinExistence type="predicted"/>
<feature type="transmembrane region" description="Helical" evidence="1">
    <location>
        <begin position="39"/>
        <end position="59"/>
    </location>
</feature>
<keyword evidence="1" id="KW-0472">Membrane</keyword>
<feature type="transmembrane region" description="Helical" evidence="1">
    <location>
        <begin position="96"/>
        <end position="116"/>
    </location>
</feature>
<feature type="transmembrane region" description="Helical" evidence="1">
    <location>
        <begin position="7"/>
        <end position="27"/>
    </location>
</feature>
<accession>A0ABQ6IEK8</accession>
<evidence type="ECO:0000313" key="3">
    <source>
        <dbReference type="Proteomes" id="UP001157125"/>
    </source>
</evidence>
<organism evidence="2 3">
    <name type="scientific">Demequina litorisediminis</name>
    <dbReference type="NCBI Taxonomy" id="1849022"/>
    <lineage>
        <taxon>Bacteria</taxon>
        <taxon>Bacillati</taxon>
        <taxon>Actinomycetota</taxon>
        <taxon>Actinomycetes</taxon>
        <taxon>Micrococcales</taxon>
        <taxon>Demequinaceae</taxon>
        <taxon>Demequina</taxon>
    </lineage>
</organism>
<dbReference type="Pfam" id="PF11255">
    <property type="entry name" value="DUF3054"/>
    <property type="match status" value="1"/>
</dbReference>
<evidence type="ECO:0000256" key="1">
    <source>
        <dbReference type="SAM" id="Phobius"/>
    </source>
</evidence>
<reference evidence="3" key="1">
    <citation type="journal article" date="2019" name="Int. J. Syst. Evol. Microbiol.">
        <title>The Global Catalogue of Microorganisms (GCM) 10K type strain sequencing project: providing services to taxonomists for standard genome sequencing and annotation.</title>
        <authorList>
            <consortium name="The Broad Institute Genomics Platform"/>
            <consortium name="The Broad Institute Genome Sequencing Center for Infectious Disease"/>
            <person name="Wu L."/>
            <person name="Ma J."/>
        </authorList>
    </citation>
    <scope>NUCLEOTIDE SEQUENCE [LARGE SCALE GENOMIC DNA]</scope>
    <source>
        <strain evidence="3">NBRC 112299</strain>
    </source>
</reference>
<dbReference type="InterPro" id="IPR021414">
    <property type="entry name" value="DUF3054"/>
</dbReference>